<feature type="region of interest" description="Disordered" evidence="1">
    <location>
        <begin position="1"/>
        <end position="39"/>
    </location>
</feature>
<accession>A0ABW2C6Z5</accession>
<sequence>MVDGPAAGAHSNDEEQPFDGGVTAVPDVDGAERGDGGSLDSAARTLRAKWRSASLAAGWRFPSDWGLPEVDTVCAALSADGPSDAAVSGLGRARAASGAGLDETLTDLAALHAVVADGNRHGGFVVPDIDTTPSRLVRVTALAWADVALDKYAHTEVTEPLTGLPSAAYLRTRLAEMYRGAARAGRCPTEEALLLTVSFDLAGMASWSRLAMMILAADALRSVFDGPETSAALGPSVLVVLADRGTDIAGQAVALRREITERMHADPQLDDVVSPAISLVRLRPTFEESCSLLQRIGRR</sequence>
<gene>
    <name evidence="2" type="ORF">ACFQGD_28760</name>
</gene>
<dbReference type="Proteomes" id="UP001596337">
    <property type="component" value="Unassembled WGS sequence"/>
</dbReference>
<comment type="caution">
    <text evidence="2">The sequence shown here is derived from an EMBL/GenBank/DDBJ whole genome shotgun (WGS) entry which is preliminary data.</text>
</comment>
<dbReference type="EMBL" id="JBHSXX010000001">
    <property type="protein sequence ID" value="MFC6871120.1"/>
    <property type="molecule type" value="Genomic_DNA"/>
</dbReference>
<evidence type="ECO:0000313" key="3">
    <source>
        <dbReference type="Proteomes" id="UP001596337"/>
    </source>
</evidence>
<organism evidence="2 3">
    <name type="scientific">Haloechinothrix salitolerans</name>
    <dbReference type="NCBI Taxonomy" id="926830"/>
    <lineage>
        <taxon>Bacteria</taxon>
        <taxon>Bacillati</taxon>
        <taxon>Actinomycetota</taxon>
        <taxon>Actinomycetes</taxon>
        <taxon>Pseudonocardiales</taxon>
        <taxon>Pseudonocardiaceae</taxon>
        <taxon>Haloechinothrix</taxon>
    </lineage>
</organism>
<dbReference type="RefSeq" id="WP_345406239.1">
    <property type="nucleotide sequence ID" value="NZ_BAABLA010000122.1"/>
</dbReference>
<protein>
    <submittedName>
        <fullName evidence="2">GGDEF domain-containing protein</fullName>
    </submittedName>
</protein>
<reference evidence="3" key="1">
    <citation type="journal article" date="2019" name="Int. J. Syst. Evol. Microbiol.">
        <title>The Global Catalogue of Microorganisms (GCM) 10K type strain sequencing project: providing services to taxonomists for standard genome sequencing and annotation.</title>
        <authorList>
            <consortium name="The Broad Institute Genomics Platform"/>
            <consortium name="The Broad Institute Genome Sequencing Center for Infectious Disease"/>
            <person name="Wu L."/>
            <person name="Ma J."/>
        </authorList>
    </citation>
    <scope>NUCLEOTIDE SEQUENCE [LARGE SCALE GENOMIC DNA]</scope>
    <source>
        <strain evidence="3">KCTC 32255</strain>
    </source>
</reference>
<keyword evidence="3" id="KW-1185">Reference proteome</keyword>
<evidence type="ECO:0000313" key="2">
    <source>
        <dbReference type="EMBL" id="MFC6871120.1"/>
    </source>
</evidence>
<name>A0ABW2C6Z5_9PSEU</name>
<evidence type="ECO:0000256" key="1">
    <source>
        <dbReference type="SAM" id="MobiDB-lite"/>
    </source>
</evidence>
<proteinExistence type="predicted"/>